<name>A0ABV7TLJ2_9RHOB</name>
<accession>A0ABV7TLJ2</accession>
<feature type="chain" id="PRO_5046673483" evidence="1">
    <location>
        <begin position="24"/>
        <end position="136"/>
    </location>
</feature>
<organism evidence="2 3">
    <name type="scientific">Lutimaribacter marinistellae</name>
    <dbReference type="NCBI Taxonomy" id="1820329"/>
    <lineage>
        <taxon>Bacteria</taxon>
        <taxon>Pseudomonadati</taxon>
        <taxon>Pseudomonadota</taxon>
        <taxon>Alphaproteobacteria</taxon>
        <taxon>Rhodobacterales</taxon>
        <taxon>Roseobacteraceae</taxon>
        <taxon>Lutimaribacter</taxon>
    </lineage>
</organism>
<dbReference type="EMBL" id="JBHRXI010000029">
    <property type="protein sequence ID" value="MFC3616053.1"/>
    <property type="molecule type" value="Genomic_DNA"/>
</dbReference>
<gene>
    <name evidence="2" type="ORF">ACFORG_20065</name>
</gene>
<feature type="signal peptide" evidence="1">
    <location>
        <begin position="1"/>
        <end position="23"/>
    </location>
</feature>
<protein>
    <submittedName>
        <fullName evidence="2">Uncharacterized protein</fullName>
    </submittedName>
</protein>
<reference evidence="3" key="1">
    <citation type="journal article" date="2019" name="Int. J. Syst. Evol. Microbiol.">
        <title>The Global Catalogue of Microorganisms (GCM) 10K type strain sequencing project: providing services to taxonomists for standard genome sequencing and annotation.</title>
        <authorList>
            <consortium name="The Broad Institute Genomics Platform"/>
            <consortium name="The Broad Institute Genome Sequencing Center for Infectious Disease"/>
            <person name="Wu L."/>
            <person name="Ma J."/>
        </authorList>
    </citation>
    <scope>NUCLEOTIDE SEQUENCE [LARGE SCALE GENOMIC DNA]</scope>
    <source>
        <strain evidence="3">KCTC 42911</strain>
    </source>
</reference>
<keyword evidence="3" id="KW-1185">Reference proteome</keyword>
<comment type="caution">
    <text evidence="2">The sequence shown here is derived from an EMBL/GenBank/DDBJ whole genome shotgun (WGS) entry which is preliminary data.</text>
</comment>
<evidence type="ECO:0000256" key="1">
    <source>
        <dbReference type="SAM" id="SignalP"/>
    </source>
</evidence>
<sequence length="136" mass="14731">MSLRIGKVIAVAALSLGAMPAFAFTSIVGQRVYQLNENVFEVVPRGRSRTTDYWCSASEFARRALGAGWRDRVYIVRGYGPSVATGRRTAVQFTLYPDRAGVAPLPPGGIRTGLKPGDSMSISQANGFCEPMPRSF</sequence>
<dbReference type="Proteomes" id="UP001595629">
    <property type="component" value="Unassembled WGS sequence"/>
</dbReference>
<dbReference type="RefSeq" id="WP_386737354.1">
    <property type="nucleotide sequence ID" value="NZ_JBHRXI010000029.1"/>
</dbReference>
<evidence type="ECO:0000313" key="2">
    <source>
        <dbReference type="EMBL" id="MFC3616053.1"/>
    </source>
</evidence>
<evidence type="ECO:0000313" key="3">
    <source>
        <dbReference type="Proteomes" id="UP001595629"/>
    </source>
</evidence>
<proteinExistence type="predicted"/>
<keyword evidence="1" id="KW-0732">Signal</keyword>